<reference evidence="2" key="1">
    <citation type="submission" date="2021-02" db="EMBL/GenBank/DDBJ databases">
        <title>Activity-based single-cell genomes from oceanic crustal fluid captures similar information to metagenomic and metatranscriptomic surveys with orders of magnitude less sampling.</title>
        <authorList>
            <person name="D'Angelo T.S."/>
            <person name="Orcutt B.N."/>
        </authorList>
    </citation>
    <scope>NUCLEOTIDE SEQUENCE [LARGE SCALE GENOMIC DNA]</scope>
    <source>
        <strain evidence="2">AH-315-J10</strain>
    </source>
</reference>
<comment type="caution">
    <text evidence="2">The sequence shown here is derived from an EMBL/GenBank/DDBJ whole genome shotgun (WGS) entry which is preliminary data.</text>
</comment>
<sequence length="117" mass="13294">MSARSATPFRFARESKFAKWCGTGAVALSSGEGSGAPVKHRLDFRGNRRINSVLYITSITQQRDQDPARIYIARKIGEGKTRREARRAHKRHLANRVIRRMWKDEKTRKSTLPATAA</sequence>
<organism evidence="2 3">
    <name type="scientific">Acidimicrobium ferrooxidans</name>
    <dbReference type="NCBI Taxonomy" id="53635"/>
    <lineage>
        <taxon>Bacteria</taxon>
        <taxon>Bacillati</taxon>
        <taxon>Actinomycetota</taxon>
        <taxon>Acidimicrobiia</taxon>
        <taxon>Acidimicrobiales</taxon>
        <taxon>Acidimicrobiaceae</taxon>
        <taxon>Acidimicrobium</taxon>
    </lineage>
</organism>
<accession>A0ABS3AP48</accession>
<name>A0ABS3AP48_9ACTN</name>
<dbReference type="Pfam" id="PF02371">
    <property type="entry name" value="Transposase_20"/>
    <property type="match status" value="1"/>
</dbReference>
<proteinExistence type="predicted"/>
<feature type="domain" description="Transposase IS116/IS110/IS902 C-terminal" evidence="1">
    <location>
        <begin position="7"/>
        <end position="65"/>
    </location>
</feature>
<gene>
    <name evidence="2" type="ORF">JYT35_00840</name>
</gene>
<evidence type="ECO:0000313" key="2">
    <source>
        <dbReference type="EMBL" id="MBN4059644.1"/>
    </source>
</evidence>
<dbReference type="EMBL" id="JAFIUH010000010">
    <property type="protein sequence ID" value="MBN4059644.1"/>
    <property type="molecule type" value="Genomic_DNA"/>
</dbReference>
<dbReference type="Proteomes" id="UP000724964">
    <property type="component" value="Unassembled WGS sequence"/>
</dbReference>
<evidence type="ECO:0000313" key="3">
    <source>
        <dbReference type="Proteomes" id="UP000724964"/>
    </source>
</evidence>
<evidence type="ECO:0000259" key="1">
    <source>
        <dbReference type="Pfam" id="PF02371"/>
    </source>
</evidence>
<keyword evidence="3" id="KW-1185">Reference proteome</keyword>
<dbReference type="InterPro" id="IPR003346">
    <property type="entry name" value="Transposase_20"/>
</dbReference>
<protein>
    <submittedName>
        <fullName evidence="2">Transposase</fullName>
    </submittedName>
</protein>